<dbReference type="Gramene" id="KCW69913">
    <property type="protein sequence ID" value="KCW69913"/>
    <property type="gene ID" value="EUGRSUZ_F03240"/>
</dbReference>
<accession>A0A059BUI8</accession>
<dbReference type="PANTHER" id="PTHR31170">
    <property type="entry name" value="BNAC04G53230D PROTEIN"/>
    <property type="match status" value="1"/>
</dbReference>
<dbReference type="PANTHER" id="PTHR31170:SF25">
    <property type="entry name" value="BNAA09G04570D PROTEIN"/>
    <property type="match status" value="1"/>
</dbReference>
<evidence type="ECO:0000313" key="2">
    <source>
        <dbReference type="EMBL" id="KCW69913.1"/>
    </source>
</evidence>
<keyword evidence="1" id="KW-1133">Transmembrane helix</keyword>
<evidence type="ECO:0000256" key="1">
    <source>
        <dbReference type="SAM" id="Phobius"/>
    </source>
</evidence>
<dbReference type="STRING" id="71139.A0A059BUI8"/>
<dbReference type="InterPro" id="IPR004158">
    <property type="entry name" value="DUF247_pln"/>
</dbReference>
<dbReference type="Pfam" id="PF03140">
    <property type="entry name" value="DUF247"/>
    <property type="match status" value="1"/>
</dbReference>
<reference evidence="2" key="1">
    <citation type="submission" date="2013-07" db="EMBL/GenBank/DDBJ databases">
        <title>The genome of Eucalyptus grandis.</title>
        <authorList>
            <person name="Schmutz J."/>
            <person name="Hayes R."/>
            <person name="Myburg A."/>
            <person name="Tuskan G."/>
            <person name="Grattapaglia D."/>
            <person name="Rokhsar D.S."/>
        </authorList>
    </citation>
    <scope>NUCLEOTIDE SEQUENCE</scope>
    <source>
        <tissue evidence="2">Leaf extractions</tissue>
    </source>
</reference>
<proteinExistence type="predicted"/>
<name>A0A059BUI8_EUCGR</name>
<keyword evidence="1" id="KW-0812">Transmembrane</keyword>
<dbReference type="eggNOG" id="ENOG502QVXI">
    <property type="taxonomic scope" value="Eukaryota"/>
</dbReference>
<dbReference type="EMBL" id="KK198758">
    <property type="protein sequence ID" value="KCW69913.1"/>
    <property type="molecule type" value="Genomic_DNA"/>
</dbReference>
<dbReference type="AlphaFoldDB" id="A0A059BUI8"/>
<keyword evidence="1" id="KW-0472">Membrane</keyword>
<dbReference type="InParanoid" id="A0A059BUI8"/>
<feature type="transmembrane region" description="Helical" evidence="1">
    <location>
        <begin position="359"/>
        <end position="380"/>
    </location>
</feature>
<organism evidence="2">
    <name type="scientific">Eucalyptus grandis</name>
    <name type="common">Flooded gum</name>
    <dbReference type="NCBI Taxonomy" id="71139"/>
    <lineage>
        <taxon>Eukaryota</taxon>
        <taxon>Viridiplantae</taxon>
        <taxon>Streptophyta</taxon>
        <taxon>Embryophyta</taxon>
        <taxon>Tracheophyta</taxon>
        <taxon>Spermatophyta</taxon>
        <taxon>Magnoliopsida</taxon>
        <taxon>eudicotyledons</taxon>
        <taxon>Gunneridae</taxon>
        <taxon>Pentapetalae</taxon>
        <taxon>rosids</taxon>
        <taxon>malvids</taxon>
        <taxon>Myrtales</taxon>
        <taxon>Myrtaceae</taxon>
        <taxon>Myrtoideae</taxon>
        <taxon>Eucalypteae</taxon>
        <taxon>Eucalyptus</taxon>
    </lineage>
</organism>
<protein>
    <submittedName>
        <fullName evidence="2">Uncharacterized protein</fullName>
    </submittedName>
</protein>
<gene>
    <name evidence="2" type="ORF">EUGRSUZ_F03240</name>
</gene>
<sequence length="386" mass="44579">MAPSSVVAKGAEAIVHGWQERPRLWPASLAHNCLVFITSCPFMSQLPKLSIKATSIQALRVILREYSDLTSSVGVKNVEDPIFTTPWMLRTLQRDFLMLENQLPFFVLEKLYELTNNKKNIDPQAASLEVLAVTFFETLLPRENAASKLNTPKPYTHLLDVFRSTFLKSVREKVDKKGMAQVKMQWNPDGSVGALVQERHLIHFASELQEAGVHFKKQKGRDLLDIDFAHGTLWIPPLSMDDNTIPLFLNFVAYEQCHDHAKPFFTNYFMFWDCLVNGPGDIQILHKHGIINHVLGSNVDVANLLNKLCREIVYDLDQCYLYNEIKEVNAHRKPYNESKYRVWWRNLIHERFSSPWTCLSPFAAIFLLLLALLQTLYIVYPYHRPH</sequence>